<reference evidence="9" key="2">
    <citation type="journal article" date="2022" name="Microb. Genom.">
        <title>A chromosome-scale genome assembly of the tomato pathogen Cladosporium fulvum reveals a compartmentalized genome architecture and the presence of a dispensable chromosome.</title>
        <authorList>
            <person name="Zaccaron A.Z."/>
            <person name="Chen L.H."/>
            <person name="Samaras A."/>
            <person name="Stergiopoulos I."/>
        </authorList>
    </citation>
    <scope>NUCLEOTIDE SEQUENCE</scope>
    <source>
        <strain evidence="9">Race5_Kim</strain>
    </source>
</reference>
<evidence type="ECO:0000256" key="8">
    <source>
        <dbReference type="SAM" id="SignalP"/>
    </source>
</evidence>
<dbReference type="Pfam" id="PF02265">
    <property type="entry name" value="S1-P1_nuclease"/>
    <property type="match status" value="1"/>
</dbReference>
<dbReference type="GO" id="GO:0006308">
    <property type="term" value="P:DNA catabolic process"/>
    <property type="evidence" value="ECO:0007669"/>
    <property type="project" value="InterPro"/>
</dbReference>
<dbReference type="PANTHER" id="PTHR33146">
    <property type="entry name" value="ENDONUCLEASE 4"/>
    <property type="match status" value="1"/>
</dbReference>
<name>A0A9Q8LFN3_PASFU</name>
<keyword evidence="10" id="KW-1185">Reference proteome</keyword>
<dbReference type="GO" id="GO:0004519">
    <property type="term" value="F:endonuclease activity"/>
    <property type="evidence" value="ECO:0007669"/>
    <property type="project" value="UniProtKB-KW"/>
</dbReference>
<evidence type="ECO:0000256" key="4">
    <source>
        <dbReference type="ARBA" id="ARBA00022759"/>
    </source>
</evidence>
<dbReference type="SUPFAM" id="SSF48537">
    <property type="entry name" value="Phospholipase C/P1 nuclease"/>
    <property type="match status" value="1"/>
</dbReference>
<sequence length="316" mass="35504">MQLLSLTVAALAFLPTPATAWHLQVHNQIAFVAEKLLQPRTLNITGALLDPKWNHSIGRAAGWADTVRKDYAPYSYNWHFVGMNETLPNLCPLTWDGICAGGDCVVAQITNQTRILRGCIQKVKDHEYDFSHPDLNCQQALMWVVHLIGDVAQPLHTSSTKTGGNGEKVLFNNTASNLHDVWDRWILYAGTSKWEGFDDQQLDPYFGGLLDRIGKDMFKVPRKDWSACGFDVDQGAQCPKAWAEDSHWLVCKAVYTSTFTNATDLFKTGYAEKMFPIVELQLAKASWRLAGWLNALVESVYSGQESEYVTQYKQAL</sequence>
<organism evidence="9 10">
    <name type="scientific">Passalora fulva</name>
    <name type="common">Tomato leaf mold</name>
    <name type="synonym">Cladosporium fulvum</name>
    <dbReference type="NCBI Taxonomy" id="5499"/>
    <lineage>
        <taxon>Eukaryota</taxon>
        <taxon>Fungi</taxon>
        <taxon>Dikarya</taxon>
        <taxon>Ascomycota</taxon>
        <taxon>Pezizomycotina</taxon>
        <taxon>Dothideomycetes</taxon>
        <taxon>Dothideomycetidae</taxon>
        <taxon>Mycosphaerellales</taxon>
        <taxon>Mycosphaerellaceae</taxon>
        <taxon>Fulvia</taxon>
    </lineage>
</organism>
<evidence type="ECO:0000256" key="6">
    <source>
        <dbReference type="ARBA" id="ARBA00023157"/>
    </source>
</evidence>
<dbReference type="GO" id="GO:0003676">
    <property type="term" value="F:nucleic acid binding"/>
    <property type="evidence" value="ECO:0007669"/>
    <property type="project" value="InterPro"/>
</dbReference>
<dbReference type="OMA" id="QLHAVWD"/>
<dbReference type="RefSeq" id="XP_047761082.1">
    <property type="nucleotide sequence ID" value="XM_047903634.1"/>
</dbReference>
<feature type="signal peptide" evidence="8">
    <location>
        <begin position="1"/>
        <end position="20"/>
    </location>
</feature>
<dbReference type="KEGG" id="ffu:CLAFUR5_04486"/>
<keyword evidence="3" id="KW-0479">Metal-binding</keyword>
<dbReference type="AlphaFoldDB" id="A0A9Q8LFN3"/>
<keyword evidence="7" id="KW-0325">Glycoprotein</keyword>
<evidence type="ECO:0000256" key="2">
    <source>
        <dbReference type="ARBA" id="ARBA00022722"/>
    </source>
</evidence>
<dbReference type="GO" id="GO:0016788">
    <property type="term" value="F:hydrolase activity, acting on ester bonds"/>
    <property type="evidence" value="ECO:0007669"/>
    <property type="project" value="InterPro"/>
</dbReference>
<comment type="similarity">
    <text evidence="1">Belongs to the nuclease type I family.</text>
</comment>
<keyword evidence="4" id="KW-0255">Endonuclease</keyword>
<keyword evidence="8" id="KW-0732">Signal</keyword>
<reference evidence="9" key="1">
    <citation type="submission" date="2021-12" db="EMBL/GenBank/DDBJ databases">
        <authorList>
            <person name="Zaccaron A."/>
            <person name="Stergiopoulos I."/>
        </authorList>
    </citation>
    <scope>NUCLEOTIDE SEQUENCE</scope>
    <source>
        <strain evidence="9">Race5_Kim</strain>
    </source>
</reference>
<proteinExistence type="inferred from homology"/>
<keyword evidence="6" id="KW-1015">Disulfide bond</keyword>
<evidence type="ECO:0000256" key="1">
    <source>
        <dbReference type="ARBA" id="ARBA00009547"/>
    </source>
</evidence>
<keyword evidence="2" id="KW-0540">Nuclease</keyword>
<accession>A0A9Q8LFN3</accession>
<dbReference type="PANTHER" id="PTHR33146:SF26">
    <property type="entry name" value="ENDONUCLEASE 4"/>
    <property type="match status" value="1"/>
</dbReference>
<evidence type="ECO:0000256" key="7">
    <source>
        <dbReference type="ARBA" id="ARBA00023180"/>
    </source>
</evidence>
<evidence type="ECO:0000313" key="10">
    <source>
        <dbReference type="Proteomes" id="UP000756132"/>
    </source>
</evidence>
<evidence type="ECO:0000256" key="5">
    <source>
        <dbReference type="ARBA" id="ARBA00022801"/>
    </source>
</evidence>
<dbReference type="EMBL" id="CP090166">
    <property type="protein sequence ID" value="UJO16716.1"/>
    <property type="molecule type" value="Genomic_DNA"/>
</dbReference>
<gene>
    <name evidence="9" type="ORF">CLAFUR5_04486</name>
</gene>
<evidence type="ECO:0000256" key="3">
    <source>
        <dbReference type="ARBA" id="ARBA00022723"/>
    </source>
</evidence>
<feature type="chain" id="PRO_5040142734" evidence="8">
    <location>
        <begin position="21"/>
        <end position="316"/>
    </location>
</feature>
<dbReference type="InterPro" id="IPR003154">
    <property type="entry name" value="S1/P1nuclease"/>
</dbReference>
<dbReference type="GO" id="GO:0046872">
    <property type="term" value="F:metal ion binding"/>
    <property type="evidence" value="ECO:0007669"/>
    <property type="project" value="UniProtKB-KW"/>
</dbReference>
<dbReference type="OrthoDB" id="3628202at2759"/>
<dbReference type="Proteomes" id="UP000756132">
    <property type="component" value="Chromosome 4"/>
</dbReference>
<protein>
    <submittedName>
        <fullName evidence="9">Nuclease S1</fullName>
    </submittedName>
</protein>
<dbReference type="GeneID" id="71984364"/>
<dbReference type="CDD" id="cd11010">
    <property type="entry name" value="S1-P1_nuclease"/>
    <property type="match status" value="1"/>
</dbReference>
<dbReference type="InterPro" id="IPR008947">
    <property type="entry name" value="PLipase_C/P1_nuclease_dom_sf"/>
</dbReference>
<evidence type="ECO:0000313" key="9">
    <source>
        <dbReference type="EMBL" id="UJO16716.1"/>
    </source>
</evidence>
<dbReference type="Gene3D" id="1.10.575.10">
    <property type="entry name" value="P1 Nuclease"/>
    <property type="match status" value="1"/>
</dbReference>
<keyword evidence="5" id="KW-0378">Hydrolase</keyword>